<evidence type="ECO:0000313" key="3">
    <source>
        <dbReference type="Proteomes" id="UP000046395"/>
    </source>
</evidence>
<dbReference type="PANTHER" id="PTHR46957:SF3">
    <property type="entry name" value="CYTOKINE RECEPTOR"/>
    <property type="match status" value="1"/>
</dbReference>
<dbReference type="InterPro" id="IPR050713">
    <property type="entry name" value="RTP_Phos/Ushers"/>
</dbReference>
<dbReference type="SUPFAM" id="SSF49265">
    <property type="entry name" value="Fibronectin type III"/>
    <property type="match status" value="2"/>
</dbReference>
<dbReference type="Gene3D" id="2.60.40.10">
    <property type="entry name" value="Immunoglobulins"/>
    <property type="match status" value="2"/>
</dbReference>
<dbReference type="CDD" id="cd00063">
    <property type="entry name" value="FN3"/>
    <property type="match status" value="1"/>
</dbReference>
<dbReference type="STRING" id="70415.A0A5S6Q9U8"/>
<proteinExistence type="predicted"/>
<name>A0A5S6Q9U8_TRIMR</name>
<dbReference type="InterPro" id="IPR003961">
    <property type="entry name" value="FN3_dom"/>
</dbReference>
<dbReference type="InterPro" id="IPR036116">
    <property type="entry name" value="FN3_sf"/>
</dbReference>
<evidence type="ECO:0000313" key="4">
    <source>
        <dbReference type="WBParaSite" id="TMUE_1000003732.1"/>
    </source>
</evidence>
<dbReference type="Pfam" id="PF00041">
    <property type="entry name" value="fn3"/>
    <property type="match status" value="1"/>
</dbReference>
<dbReference type="WBParaSite" id="TMUE_1000003732.1">
    <property type="protein sequence ID" value="TMUE_1000003732.1"/>
    <property type="gene ID" value="WBGene00290779"/>
</dbReference>
<dbReference type="InterPro" id="IPR013783">
    <property type="entry name" value="Ig-like_fold"/>
</dbReference>
<dbReference type="InterPro" id="IPR041201">
    <property type="entry name" value="PTPRJ_TM"/>
</dbReference>
<dbReference type="EC" id="3.1.3.48" evidence="1"/>
<dbReference type="PANTHER" id="PTHR46957">
    <property type="entry name" value="CYTOKINE RECEPTOR"/>
    <property type="match status" value="1"/>
</dbReference>
<dbReference type="Proteomes" id="UP000046395">
    <property type="component" value="Unassembled WGS sequence"/>
</dbReference>
<feature type="domain" description="Fibronectin type-III" evidence="2">
    <location>
        <begin position="233"/>
        <end position="325"/>
    </location>
</feature>
<evidence type="ECO:0000256" key="1">
    <source>
        <dbReference type="ARBA" id="ARBA00013064"/>
    </source>
</evidence>
<dbReference type="GO" id="GO:0016020">
    <property type="term" value="C:membrane"/>
    <property type="evidence" value="ECO:0007669"/>
    <property type="project" value="UniProtKB-SubCell"/>
</dbReference>
<dbReference type="Pfam" id="PF18861">
    <property type="entry name" value="PTP_tm"/>
    <property type="match status" value="1"/>
</dbReference>
<evidence type="ECO:0000259" key="2">
    <source>
        <dbReference type="PROSITE" id="PS50853"/>
    </source>
</evidence>
<sequence>MIVGLTLTWHALASATHDSHAKFRGDQPTLPGLLSLHEDNDQLLSFERHSENYVKMFWDISQFPYCDYFNISSLTQSGKHEYGSIAKETIHREGFAVIKAKNNERTEISLSCRPKMEYRWQKLLSGVVDLTRPSSVQNFKILRAMTDESQKSSISFEWLLTDHDDPTHYRLILSYHLKTNVNAHKYVDVSSLNSITVYGLNPSTTYVAAIVNMSSLGIASVPASVEQTTPPLISSVLEAERITKKSLLIKFTPTDADGALFDKYYLELLISEKVNATVSRSRGSRSRSVLFKGLLPGRRYLCRLFTVCRGIRSEPVTQVFTTYPDKIQRLRIISRPTSVKLFWQHCGDNMPYIRYRIACFNPLDGRDPLVVETTKDNLLVEKLKSSTWYTFSATVIADDLESDTEAVTVMTVGQEATHPVQFRRLDQTAAVVSFGRNLFTDSNGVVDQYSIIVAEDEQLDKFDFHHLRWKAVQKYHKWPPYLAYSVKRNPFSNPKVQSSEYLIGAEECDNELGYCNGPLRATSQYFVKIRGCSVAMICMETGYTALSSETPANGSEGSQAVMITAIFVAGVFVSRFLLA</sequence>
<feature type="domain" description="Fibronectin type-III" evidence="2">
    <location>
        <begin position="132"/>
        <end position="232"/>
    </location>
</feature>
<dbReference type="GO" id="GO:0004725">
    <property type="term" value="F:protein tyrosine phosphatase activity"/>
    <property type="evidence" value="ECO:0007669"/>
    <property type="project" value="UniProtKB-EC"/>
</dbReference>
<dbReference type="PROSITE" id="PS50853">
    <property type="entry name" value="FN3"/>
    <property type="match status" value="2"/>
</dbReference>
<dbReference type="SMART" id="SM00060">
    <property type="entry name" value="FN3"/>
    <property type="match status" value="3"/>
</dbReference>
<keyword evidence="3" id="KW-1185">Reference proteome</keyword>
<protein>
    <recommendedName>
        <fullName evidence="1">protein-tyrosine-phosphatase</fullName>
        <ecNumber evidence="1">3.1.3.48</ecNumber>
    </recommendedName>
</protein>
<reference evidence="4" key="1">
    <citation type="submission" date="2019-12" db="UniProtKB">
        <authorList>
            <consortium name="WormBaseParasite"/>
        </authorList>
    </citation>
    <scope>IDENTIFICATION</scope>
</reference>
<organism evidence="3 4">
    <name type="scientific">Trichuris muris</name>
    <name type="common">Mouse whipworm</name>
    <dbReference type="NCBI Taxonomy" id="70415"/>
    <lineage>
        <taxon>Eukaryota</taxon>
        <taxon>Metazoa</taxon>
        <taxon>Ecdysozoa</taxon>
        <taxon>Nematoda</taxon>
        <taxon>Enoplea</taxon>
        <taxon>Dorylaimia</taxon>
        <taxon>Trichinellida</taxon>
        <taxon>Trichuridae</taxon>
        <taxon>Trichuris</taxon>
    </lineage>
</organism>
<dbReference type="AlphaFoldDB" id="A0A5S6Q9U8"/>
<accession>A0A5S6Q9U8</accession>